<dbReference type="PROSITE" id="PS00785">
    <property type="entry name" value="5_NUCLEOTIDASE_1"/>
    <property type="match status" value="1"/>
</dbReference>
<evidence type="ECO:0000313" key="8">
    <source>
        <dbReference type="EMBL" id="MFB9887351.1"/>
    </source>
</evidence>
<dbReference type="EC" id="3.6.1.45" evidence="8"/>
<dbReference type="Gene3D" id="3.60.21.10">
    <property type="match status" value="1"/>
</dbReference>
<dbReference type="PRINTS" id="PR01607">
    <property type="entry name" value="APYRASEFAMLY"/>
</dbReference>
<dbReference type="InterPro" id="IPR004843">
    <property type="entry name" value="Calcineurin-like_PHP"/>
</dbReference>
<dbReference type="InterPro" id="IPR029052">
    <property type="entry name" value="Metallo-depent_PP-like"/>
</dbReference>
<reference evidence="8 9" key="1">
    <citation type="submission" date="2024-09" db="EMBL/GenBank/DDBJ databases">
        <authorList>
            <person name="Sun Q."/>
            <person name="Mori K."/>
        </authorList>
    </citation>
    <scope>NUCLEOTIDE SEQUENCE [LARGE SCALE GENOMIC DNA]</scope>
    <source>
        <strain evidence="8 9">ATCC 51285</strain>
    </source>
</reference>
<evidence type="ECO:0000256" key="3">
    <source>
        <dbReference type="ARBA" id="ARBA00022729"/>
    </source>
</evidence>
<proteinExistence type="inferred from homology"/>
<comment type="similarity">
    <text evidence="1 5">Belongs to the 5'-nucleotidase family.</text>
</comment>
<keyword evidence="3 5" id="KW-0732">Signal</keyword>
<evidence type="ECO:0000259" key="6">
    <source>
        <dbReference type="Pfam" id="PF00149"/>
    </source>
</evidence>
<dbReference type="Pfam" id="PF00149">
    <property type="entry name" value="Metallophos"/>
    <property type="match status" value="1"/>
</dbReference>
<dbReference type="InterPro" id="IPR006179">
    <property type="entry name" value="5_nucleotidase/apyrase"/>
</dbReference>
<evidence type="ECO:0000313" key="9">
    <source>
        <dbReference type="Proteomes" id="UP001589628"/>
    </source>
</evidence>
<dbReference type="PANTHER" id="PTHR11575">
    <property type="entry name" value="5'-NUCLEOTIDASE-RELATED"/>
    <property type="match status" value="1"/>
</dbReference>
<dbReference type="SUPFAM" id="SSF55816">
    <property type="entry name" value="5'-nucleotidase (syn. UDP-sugar hydrolase), C-terminal domain"/>
    <property type="match status" value="1"/>
</dbReference>
<feature type="domain" description="5'-Nucleotidase C-terminal" evidence="7">
    <location>
        <begin position="364"/>
        <end position="511"/>
    </location>
</feature>
<keyword evidence="5 8" id="KW-0378">Hydrolase</keyword>
<dbReference type="InterPro" id="IPR006146">
    <property type="entry name" value="5'-Nucleotdase_CS"/>
</dbReference>
<gene>
    <name evidence="8" type="primary">ushA</name>
    <name evidence="8" type="ORF">ACFFLH_13100</name>
</gene>
<evidence type="ECO:0000256" key="4">
    <source>
        <dbReference type="ARBA" id="ARBA00022741"/>
    </source>
</evidence>
<evidence type="ECO:0000256" key="5">
    <source>
        <dbReference type="RuleBase" id="RU362119"/>
    </source>
</evidence>
<dbReference type="Gene3D" id="3.90.780.10">
    <property type="entry name" value="5'-Nucleotidase, C-terminal domain"/>
    <property type="match status" value="1"/>
</dbReference>
<evidence type="ECO:0000256" key="1">
    <source>
        <dbReference type="ARBA" id="ARBA00006654"/>
    </source>
</evidence>
<keyword evidence="4 5" id="KW-0547">Nucleotide-binding</keyword>
<evidence type="ECO:0000259" key="7">
    <source>
        <dbReference type="Pfam" id="PF02872"/>
    </source>
</evidence>
<dbReference type="Pfam" id="PF02872">
    <property type="entry name" value="5_nucleotid_C"/>
    <property type="match status" value="1"/>
</dbReference>
<sequence length="554" mass="60710">MDRKDVTLSRLSLAIGLALVASSPSQLLAYEQDKSYQLTILHTNDHHGRFWHNEHGEYGMAARKTLIDRIRQEVEGQGGSVLLLSGGDINTGVPESDLQDAEPDFKGMNKIGYDAMALGNHEFDNALEVLFKQKDWAGFPFLSANIYAKDSGQRLFDPYHIFERQGLKIGVLGLTTEDTAKIGNPEFLANIEFRNPINEASQLVPELRSQVDVLIAATHMGHYEDAKHGINAPGDVSLARQVKGLDMIIGGHSQDPVCMSAENQVNAAFQPGDACMPDSQNGTLIMQAHEWGKYVGRADFTFKNGELSLQSYQLIPVNLTKKVEENGEKKRVLINEEIPKDAELQAFLQPYQDKGQEELSVVVTQSDGRLEGDRKVVRFQPTNLGELIAVAQMHAAQADMAVVNSGGVRDSIEAGQITYKDLLKVQPFGNIVSYVELSGKELKEYLAVVAGMPVDSGAFAQFGGARFSLKDGQIDNLVVSGRGEKTVKDDGTYRLALNSFVASGGDKYPQLDNHPNYVNTGLVDAAVFKSYLEKLGSLKVADYEPGDKVVRHSP</sequence>
<keyword evidence="9" id="KW-1185">Reference proteome</keyword>
<dbReference type="EC" id="3.1.3.5" evidence="8"/>
<dbReference type="PROSITE" id="PS00786">
    <property type="entry name" value="5_NUCLEOTIDASE_2"/>
    <property type="match status" value="1"/>
</dbReference>
<dbReference type="EMBL" id="JBHLZN010000004">
    <property type="protein sequence ID" value="MFB9887351.1"/>
    <property type="molecule type" value="Genomic_DNA"/>
</dbReference>
<organism evidence="8 9">
    <name type="scientific">Balneatrix alpica</name>
    <dbReference type="NCBI Taxonomy" id="75684"/>
    <lineage>
        <taxon>Bacteria</taxon>
        <taxon>Pseudomonadati</taxon>
        <taxon>Pseudomonadota</taxon>
        <taxon>Gammaproteobacteria</taxon>
        <taxon>Oceanospirillales</taxon>
        <taxon>Balneatrichaceae</taxon>
        <taxon>Balneatrix</taxon>
    </lineage>
</organism>
<dbReference type="SUPFAM" id="SSF56300">
    <property type="entry name" value="Metallo-dependent phosphatases"/>
    <property type="match status" value="1"/>
</dbReference>
<dbReference type="RefSeq" id="WP_027314080.1">
    <property type="nucleotide sequence ID" value="NZ_JBHLZN010000004.1"/>
</dbReference>
<dbReference type="GO" id="GO:0008768">
    <property type="term" value="F:UDP-sugar diphosphatase activity"/>
    <property type="evidence" value="ECO:0007669"/>
    <property type="project" value="UniProtKB-EC"/>
</dbReference>
<keyword evidence="2" id="KW-0479">Metal-binding</keyword>
<dbReference type="GO" id="GO:0008253">
    <property type="term" value="F:5'-nucleotidase activity"/>
    <property type="evidence" value="ECO:0007669"/>
    <property type="project" value="UniProtKB-EC"/>
</dbReference>
<feature type="signal peptide" evidence="5">
    <location>
        <begin position="1"/>
        <end position="29"/>
    </location>
</feature>
<dbReference type="PANTHER" id="PTHR11575:SF46">
    <property type="entry name" value="PROTEIN USHA"/>
    <property type="match status" value="1"/>
</dbReference>
<accession>A0ABV5ZDM1</accession>
<dbReference type="Proteomes" id="UP001589628">
    <property type="component" value="Unassembled WGS sequence"/>
</dbReference>
<dbReference type="InterPro" id="IPR036907">
    <property type="entry name" value="5'-Nucleotdase_C_sf"/>
</dbReference>
<name>A0ABV5ZDM1_9GAMM</name>
<feature type="domain" description="Calcineurin-like phosphoesterase" evidence="6">
    <location>
        <begin position="39"/>
        <end position="253"/>
    </location>
</feature>
<dbReference type="InterPro" id="IPR008334">
    <property type="entry name" value="5'-Nucleotdase_C"/>
</dbReference>
<comment type="caution">
    <text evidence="8">The sequence shown here is derived from an EMBL/GenBank/DDBJ whole genome shotgun (WGS) entry which is preliminary data.</text>
</comment>
<feature type="chain" id="PRO_5044956906" evidence="5">
    <location>
        <begin position="30"/>
        <end position="554"/>
    </location>
</feature>
<evidence type="ECO:0000256" key="2">
    <source>
        <dbReference type="ARBA" id="ARBA00022723"/>
    </source>
</evidence>
<protein>
    <submittedName>
        <fullName evidence="8">Bifunctional UDP-sugar hydrolase/5'-nucleotidase UshA</fullName>
        <ecNumber evidence="8">3.1.3.5</ecNumber>
        <ecNumber evidence="8">3.6.1.45</ecNumber>
    </submittedName>
</protein>
<dbReference type="NCBIfam" id="NF007109">
    <property type="entry name" value="PRK09558.1"/>
    <property type="match status" value="1"/>
</dbReference>